<protein>
    <recommendedName>
        <fullName evidence="4">Secreted protein</fullName>
    </recommendedName>
</protein>
<dbReference type="AlphaFoldDB" id="A0AA39QLF4"/>
<proteinExistence type="predicted"/>
<comment type="caution">
    <text evidence="2">The sequence shown here is derived from an EMBL/GenBank/DDBJ whole genome shotgun (WGS) entry which is preliminary data.</text>
</comment>
<organism evidence="2 3">
    <name type="scientific">Armillaria luteobubalina</name>
    <dbReference type="NCBI Taxonomy" id="153913"/>
    <lineage>
        <taxon>Eukaryota</taxon>
        <taxon>Fungi</taxon>
        <taxon>Dikarya</taxon>
        <taxon>Basidiomycota</taxon>
        <taxon>Agaricomycotina</taxon>
        <taxon>Agaricomycetes</taxon>
        <taxon>Agaricomycetidae</taxon>
        <taxon>Agaricales</taxon>
        <taxon>Marasmiineae</taxon>
        <taxon>Physalacriaceae</taxon>
        <taxon>Armillaria</taxon>
    </lineage>
</organism>
<feature type="signal peptide" evidence="1">
    <location>
        <begin position="1"/>
        <end position="23"/>
    </location>
</feature>
<dbReference type="Proteomes" id="UP001175228">
    <property type="component" value="Unassembled WGS sequence"/>
</dbReference>
<keyword evidence="1" id="KW-0732">Signal</keyword>
<evidence type="ECO:0000313" key="3">
    <source>
        <dbReference type="Proteomes" id="UP001175228"/>
    </source>
</evidence>
<gene>
    <name evidence="2" type="ORF">EDD18DRAFT_1134193</name>
</gene>
<evidence type="ECO:0000256" key="1">
    <source>
        <dbReference type="SAM" id="SignalP"/>
    </source>
</evidence>
<keyword evidence="3" id="KW-1185">Reference proteome</keyword>
<accession>A0AA39QLF4</accession>
<feature type="chain" id="PRO_5041207816" description="Secreted protein" evidence="1">
    <location>
        <begin position="24"/>
        <end position="80"/>
    </location>
</feature>
<reference evidence="2" key="1">
    <citation type="submission" date="2023-06" db="EMBL/GenBank/DDBJ databases">
        <authorList>
            <consortium name="Lawrence Berkeley National Laboratory"/>
            <person name="Ahrendt S."/>
            <person name="Sahu N."/>
            <person name="Indic B."/>
            <person name="Wong-Bajracharya J."/>
            <person name="Merenyi Z."/>
            <person name="Ke H.-M."/>
            <person name="Monk M."/>
            <person name="Kocsube S."/>
            <person name="Drula E."/>
            <person name="Lipzen A."/>
            <person name="Balint B."/>
            <person name="Henrissat B."/>
            <person name="Andreopoulos B."/>
            <person name="Martin F.M."/>
            <person name="Harder C.B."/>
            <person name="Rigling D."/>
            <person name="Ford K.L."/>
            <person name="Foster G.D."/>
            <person name="Pangilinan J."/>
            <person name="Papanicolaou A."/>
            <person name="Barry K."/>
            <person name="LaButti K."/>
            <person name="Viragh M."/>
            <person name="Koriabine M."/>
            <person name="Yan M."/>
            <person name="Riley R."/>
            <person name="Champramary S."/>
            <person name="Plett K.L."/>
            <person name="Tsai I.J."/>
            <person name="Slot J."/>
            <person name="Sipos G."/>
            <person name="Plett J."/>
            <person name="Nagy L.G."/>
            <person name="Grigoriev I.V."/>
        </authorList>
    </citation>
    <scope>NUCLEOTIDE SEQUENCE</scope>
    <source>
        <strain evidence="2">HWK02</strain>
    </source>
</reference>
<evidence type="ECO:0008006" key="4">
    <source>
        <dbReference type="Google" id="ProtNLM"/>
    </source>
</evidence>
<name>A0AA39QLF4_9AGAR</name>
<sequence>MADILSIFSSLVLVFLQVGIAGGQRPAASRERRDKHRKIFLCVSRKTDAWFCYRRAINIVINSRICSRSDERVPVMLFCG</sequence>
<dbReference type="EMBL" id="JAUEPU010000003">
    <property type="protein sequence ID" value="KAK0504511.1"/>
    <property type="molecule type" value="Genomic_DNA"/>
</dbReference>
<evidence type="ECO:0000313" key="2">
    <source>
        <dbReference type="EMBL" id="KAK0504511.1"/>
    </source>
</evidence>